<feature type="signal peptide" evidence="11">
    <location>
        <begin position="1"/>
        <end position="17"/>
    </location>
</feature>
<protein>
    <recommendedName>
        <fullName evidence="3">Protein BIG1</fullName>
    </recommendedName>
</protein>
<name>A0A8H5BHI0_9AGAR</name>
<dbReference type="Proteomes" id="UP000567179">
    <property type="component" value="Unassembled WGS sequence"/>
</dbReference>
<comment type="caution">
    <text evidence="12">The sequence shown here is derived from an EMBL/GenBank/DDBJ whole genome shotgun (WGS) entry which is preliminary data.</text>
</comment>
<dbReference type="GO" id="GO:0005789">
    <property type="term" value="C:endoplasmic reticulum membrane"/>
    <property type="evidence" value="ECO:0007669"/>
    <property type="project" value="UniProtKB-SubCell"/>
</dbReference>
<gene>
    <name evidence="12" type="ORF">D9619_001113</name>
</gene>
<evidence type="ECO:0000256" key="6">
    <source>
        <dbReference type="ARBA" id="ARBA00022824"/>
    </source>
</evidence>
<dbReference type="GO" id="GO:0071555">
    <property type="term" value="P:cell wall organization"/>
    <property type="evidence" value="ECO:0007669"/>
    <property type="project" value="UniProtKB-KW"/>
</dbReference>
<dbReference type="PANTHER" id="PTHR28285">
    <property type="entry name" value="PROTEIN BIG1"/>
    <property type="match status" value="1"/>
</dbReference>
<organism evidence="12 13">
    <name type="scientific">Psilocybe cf. subviscida</name>
    <dbReference type="NCBI Taxonomy" id="2480587"/>
    <lineage>
        <taxon>Eukaryota</taxon>
        <taxon>Fungi</taxon>
        <taxon>Dikarya</taxon>
        <taxon>Basidiomycota</taxon>
        <taxon>Agaricomycotina</taxon>
        <taxon>Agaricomycetes</taxon>
        <taxon>Agaricomycetidae</taxon>
        <taxon>Agaricales</taxon>
        <taxon>Agaricineae</taxon>
        <taxon>Strophariaceae</taxon>
        <taxon>Psilocybe</taxon>
    </lineage>
</organism>
<keyword evidence="4 10" id="KW-0812">Transmembrane</keyword>
<evidence type="ECO:0000256" key="9">
    <source>
        <dbReference type="ARBA" id="ARBA00023316"/>
    </source>
</evidence>
<sequence>MAVRLLAIAAVANTALAYFNSSPLVAWSSSNSPAINALPSSAPSSSALLDAILNADDVCYHDAVVIVSQPGLHASDLRTLSPHTHLSRTLASSPSSRQYPYLPEDNEVDLTALGERVATKCRSKLLQYSPGESDVTLEHGSKHVVCMAMPHLGQSARERKEAVHNHEATLAVELQAIAAAFPNHLVVFTGSPLGASFFKRQAPDVPDRPTLDLANLPASDFVPISHISSNANTTLPEGGILKRYQLLTPALITALLVAFFLLVPVLYMALNALASIQNPIRSDVGKTFNAQERKNQ</sequence>
<feature type="transmembrane region" description="Helical" evidence="10">
    <location>
        <begin position="246"/>
        <end position="270"/>
    </location>
</feature>
<comment type="similarity">
    <text evidence="2">Belongs to the BIG1 family.</text>
</comment>
<dbReference type="GO" id="GO:0006078">
    <property type="term" value="P:(1-&gt;6)-beta-D-glucan biosynthetic process"/>
    <property type="evidence" value="ECO:0007669"/>
    <property type="project" value="TreeGrafter"/>
</dbReference>
<dbReference type="InterPro" id="IPR037654">
    <property type="entry name" value="Big1"/>
</dbReference>
<dbReference type="AlphaFoldDB" id="A0A8H5BHI0"/>
<proteinExistence type="inferred from homology"/>
<accession>A0A8H5BHI0</accession>
<keyword evidence="6" id="KW-0256">Endoplasmic reticulum</keyword>
<keyword evidence="13" id="KW-1185">Reference proteome</keyword>
<evidence type="ECO:0000256" key="5">
    <source>
        <dbReference type="ARBA" id="ARBA00022729"/>
    </source>
</evidence>
<dbReference type="EMBL" id="JAACJJ010000028">
    <property type="protein sequence ID" value="KAF5322568.1"/>
    <property type="molecule type" value="Genomic_DNA"/>
</dbReference>
<keyword evidence="8 10" id="KW-0472">Membrane</keyword>
<evidence type="ECO:0000256" key="7">
    <source>
        <dbReference type="ARBA" id="ARBA00022989"/>
    </source>
</evidence>
<evidence type="ECO:0000256" key="3">
    <source>
        <dbReference type="ARBA" id="ARBA00022089"/>
    </source>
</evidence>
<reference evidence="12 13" key="1">
    <citation type="journal article" date="2020" name="ISME J.">
        <title>Uncovering the hidden diversity of litter-decomposition mechanisms in mushroom-forming fungi.</title>
        <authorList>
            <person name="Floudas D."/>
            <person name="Bentzer J."/>
            <person name="Ahren D."/>
            <person name="Johansson T."/>
            <person name="Persson P."/>
            <person name="Tunlid A."/>
        </authorList>
    </citation>
    <scope>NUCLEOTIDE SEQUENCE [LARGE SCALE GENOMIC DNA]</scope>
    <source>
        <strain evidence="12 13">CBS 101986</strain>
    </source>
</reference>
<evidence type="ECO:0000256" key="4">
    <source>
        <dbReference type="ARBA" id="ARBA00022692"/>
    </source>
</evidence>
<comment type="subcellular location">
    <subcellularLocation>
        <location evidence="1">Endoplasmic reticulum membrane</location>
        <topology evidence="1">Single-pass type I membrane protein</topology>
    </subcellularLocation>
</comment>
<keyword evidence="9" id="KW-0961">Cell wall biogenesis/degradation</keyword>
<keyword evidence="5 11" id="KW-0732">Signal</keyword>
<evidence type="ECO:0000256" key="1">
    <source>
        <dbReference type="ARBA" id="ARBA00004115"/>
    </source>
</evidence>
<feature type="chain" id="PRO_5034316323" description="Protein BIG1" evidence="11">
    <location>
        <begin position="18"/>
        <end position="296"/>
    </location>
</feature>
<evidence type="ECO:0000256" key="11">
    <source>
        <dbReference type="SAM" id="SignalP"/>
    </source>
</evidence>
<dbReference type="GO" id="GO:0009272">
    <property type="term" value="P:fungal-type cell wall biogenesis"/>
    <property type="evidence" value="ECO:0007669"/>
    <property type="project" value="TreeGrafter"/>
</dbReference>
<dbReference type="PANTHER" id="PTHR28285:SF1">
    <property type="entry name" value="PROTEIN BIG1"/>
    <property type="match status" value="1"/>
</dbReference>
<evidence type="ECO:0000256" key="8">
    <source>
        <dbReference type="ARBA" id="ARBA00023136"/>
    </source>
</evidence>
<evidence type="ECO:0000256" key="10">
    <source>
        <dbReference type="SAM" id="Phobius"/>
    </source>
</evidence>
<keyword evidence="7 10" id="KW-1133">Transmembrane helix</keyword>
<evidence type="ECO:0000313" key="12">
    <source>
        <dbReference type="EMBL" id="KAF5322568.1"/>
    </source>
</evidence>
<dbReference type="OrthoDB" id="10029326at2759"/>
<evidence type="ECO:0000313" key="13">
    <source>
        <dbReference type="Proteomes" id="UP000567179"/>
    </source>
</evidence>
<evidence type="ECO:0000256" key="2">
    <source>
        <dbReference type="ARBA" id="ARBA00008203"/>
    </source>
</evidence>